<dbReference type="GO" id="GO:0005886">
    <property type="term" value="C:plasma membrane"/>
    <property type="evidence" value="ECO:0007669"/>
    <property type="project" value="UniProtKB-SubCell"/>
</dbReference>
<dbReference type="PRINTS" id="PR00237">
    <property type="entry name" value="GPCRRHODOPSN"/>
</dbReference>
<evidence type="ECO:0000313" key="13">
    <source>
        <dbReference type="Proteomes" id="UP000314983"/>
    </source>
</evidence>
<evidence type="ECO:0000256" key="4">
    <source>
        <dbReference type="ARBA" id="ARBA00022989"/>
    </source>
</evidence>
<dbReference type="PROSITE" id="PS50262">
    <property type="entry name" value="G_PROTEIN_RECEP_F1_2"/>
    <property type="match status" value="1"/>
</dbReference>
<dbReference type="SMART" id="SM01381">
    <property type="entry name" value="7TM_GPCR_Srsx"/>
    <property type="match status" value="1"/>
</dbReference>
<reference evidence="12 13" key="1">
    <citation type="submission" date="2020-05" db="EMBL/GenBank/DDBJ databases">
        <title>Electrophorus electricus (electric eel) genome, fEleEle1, primary haplotype.</title>
        <authorList>
            <person name="Myers G."/>
            <person name="Meyer A."/>
            <person name="Fedrigo O."/>
            <person name="Formenti G."/>
            <person name="Rhie A."/>
            <person name="Tracey A."/>
            <person name="Sims Y."/>
            <person name="Jarvis E.D."/>
        </authorList>
    </citation>
    <scope>NUCLEOTIDE SEQUENCE [LARGE SCALE GENOMIC DNA]</scope>
</reference>
<dbReference type="AlphaFoldDB" id="A0AAY5EN21"/>
<evidence type="ECO:0000256" key="2">
    <source>
        <dbReference type="ARBA" id="ARBA00022475"/>
    </source>
</evidence>
<comment type="similarity">
    <text evidence="9">Belongs to the G-protein coupled receptor 1 family.</text>
</comment>
<feature type="transmembrane region" description="Helical" evidence="10">
    <location>
        <begin position="65"/>
        <end position="89"/>
    </location>
</feature>
<dbReference type="Gene3D" id="1.20.1070.10">
    <property type="entry name" value="Rhodopsin 7-helix transmembrane proteins"/>
    <property type="match status" value="1"/>
</dbReference>
<dbReference type="Ensembl" id="ENSEEET00000053290.1">
    <property type="protein sequence ID" value="ENSEEEP00000058325.1"/>
    <property type="gene ID" value="ENSEEEG00000026875.1"/>
</dbReference>
<dbReference type="Pfam" id="PF00001">
    <property type="entry name" value="7tm_1"/>
    <property type="match status" value="1"/>
</dbReference>
<feature type="transmembrane region" description="Helical" evidence="10">
    <location>
        <begin position="246"/>
        <end position="266"/>
    </location>
</feature>
<dbReference type="GO" id="GO:0001594">
    <property type="term" value="F:trace-amine receptor activity"/>
    <property type="evidence" value="ECO:0007669"/>
    <property type="project" value="TreeGrafter"/>
</dbReference>
<comment type="subcellular location">
    <subcellularLocation>
        <location evidence="1">Cell membrane</location>
        <topology evidence="1">Multi-pass membrane protein</topology>
    </subcellularLocation>
</comment>
<evidence type="ECO:0000313" key="12">
    <source>
        <dbReference type="Ensembl" id="ENSEEEP00000058325.1"/>
    </source>
</evidence>
<evidence type="ECO:0000256" key="10">
    <source>
        <dbReference type="SAM" id="Phobius"/>
    </source>
</evidence>
<evidence type="ECO:0000256" key="9">
    <source>
        <dbReference type="RuleBase" id="RU000688"/>
    </source>
</evidence>
<keyword evidence="6 10" id="KW-0472">Membrane</keyword>
<keyword evidence="5 9" id="KW-0297">G-protein coupled receptor</keyword>
<feature type="transmembrane region" description="Helical" evidence="10">
    <location>
        <begin position="101"/>
        <end position="122"/>
    </location>
</feature>
<reference evidence="12" key="3">
    <citation type="submission" date="2025-09" db="UniProtKB">
        <authorList>
            <consortium name="Ensembl"/>
        </authorList>
    </citation>
    <scope>IDENTIFICATION</scope>
</reference>
<reference evidence="12" key="2">
    <citation type="submission" date="2025-08" db="UniProtKB">
        <authorList>
            <consortium name="Ensembl"/>
        </authorList>
    </citation>
    <scope>IDENTIFICATION</scope>
</reference>
<protein>
    <recommendedName>
        <fullName evidence="11">G-protein coupled receptors family 1 profile domain-containing protein</fullName>
    </recommendedName>
</protein>
<name>A0AAY5EN21_ELEEL</name>
<feature type="transmembrane region" description="Helical" evidence="10">
    <location>
        <begin position="25"/>
        <end position="53"/>
    </location>
</feature>
<keyword evidence="2" id="KW-1003">Cell membrane</keyword>
<keyword evidence="8 9" id="KW-0807">Transducer</keyword>
<dbReference type="PANTHER" id="PTHR24249">
    <property type="entry name" value="HISTAMINE RECEPTOR-RELATED G-PROTEIN COUPLED RECEPTOR"/>
    <property type="match status" value="1"/>
</dbReference>
<keyword evidence="7 9" id="KW-0675">Receptor</keyword>
<evidence type="ECO:0000256" key="1">
    <source>
        <dbReference type="ARBA" id="ARBA00004651"/>
    </source>
</evidence>
<proteinExistence type="inferred from homology"/>
<dbReference type="PANTHER" id="PTHR24249:SF381">
    <property type="entry name" value="TRACE AMINE ASSOCIATED RECEPTOR 19P-RELATED"/>
    <property type="match status" value="1"/>
</dbReference>
<dbReference type="SUPFAM" id="SSF81321">
    <property type="entry name" value="Family A G protein-coupled receptor-like"/>
    <property type="match status" value="1"/>
</dbReference>
<sequence>MNFTAVNQTDDCFYYTCPERSLSTAVYVLLCMSLTSVVLVTVCGNLIIIISVCHFKQLHTPTNMLILSLAVSDFLIGVFVMPPALLQLIESCWIFTRVFCALYLLTGYFFTSVSIYNVALIAVDRYFALSNPFLYTKTVSVSIMCIVVLCNWGVWLSYNITLQYPNFKSIGRAVCSRGCFHVLNDVWSVVDILLSFVFPLSVIIILYTLVFFIAKKHVTAIRELKSHTRTQTSKNMTHSMKSERKAAKVLGILVSVFVACLLPYFLYSVLGSVVEIEEESLHKFFLLLYLNSAINPVIYALFYPWFRKSVKVILTLRILSTDSSLIHIL</sequence>
<keyword evidence="3 9" id="KW-0812">Transmembrane</keyword>
<accession>A0AAY5EN21</accession>
<dbReference type="InterPro" id="IPR050569">
    <property type="entry name" value="TAAR"/>
</dbReference>
<feature type="transmembrane region" description="Helical" evidence="10">
    <location>
        <begin position="134"/>
        <end position="158"/>
    </location>
</feature>
<dbReference type="PROSITE" id="PS00237">
    <property type="entry name" value="G_PROTEIN_RECEP_F1_1"/>
    <property type="match status" value="1"/>
</dbReference>
<gene>
    <name evidence="12" type="primary">OR4K15</name>
</gene>
<dbReference type="InterPro" id="IPR000276">
    <property type="entry name" value="GPCR_Rhodpsn"/>
</dbReference>
<keyword evidence="13" id="KW-1185">Reference proteome</keyword>
<dbReference type="Proteomes" id="UP000314983">
    <property type="component" value="Chromosome 8"/>
</dbReference>
<evidence type="ECO:0000259" key="11">
    <source>
        <dbReference type="PROSITE" id="PS50262"/>
    </source>
</evidence>
<evidence type="ECO:0000256" key="7">
    <source>
        <dbReference type="ARBA" id="ARBA00023170"/>
    </source>
</evidence>
<evidence type="ECO:0000256" key="8">
    <source>
        <dbReference type="ARBA" id="ARBA00023224"/>
    </source>
</evidence>
<organism evidence="12 13">
    <name type="scientific">Electrophorus electricus</name>
    <name type="common">Electric eel</name>
    <name type="synonym">Gymnotus electricus</name>
    <dbReference type="NCBI Taxonomy" id="8005"/>
    <lineage>
        <taxon>Eukaryota</taxon>
        <taxon>Metazoa</taxon>
        <taxon>Chordata</taxon>
        <taxon>Craniata</taxon>
        <taxon>Vertebrata</taxon>
        <taxon>Euteleostomi</taxon>
        <taxon>Actinopterygii</taxon>
        <taxon>Neopterygii</taxon>
        <taxon>Teleostei</taxon>
        <taxon>Ostariophysi</taxon>
        <taxon>Gymnotiformes</taxon>
        <taxon>Gymnotoidei</taxon>
        <taxon>Gymnotidae</taxon>
        <taxon>Electrophorus</taxon>
    </lineage>
</organism>
<keyword evidence="4 10" id="KW-1133">Transmembrane helix</keyword>
<dbReference type="GeneTree" id="ENSGT00950000182934"/>
<feature type="transmembrane region" description="Helical" evidence="10">
    <location>
        <begin position="192"/>
        <end position="214"/>
    </location>
</feature>
<evidence type="ECO:0000256" key="6">
    <source>
        <dbReference type="ARBA" id="ARBA00023136"/>
    </source>
</evidence>
<feature type="domain" description="G-protein coupled receptors family 1 profile" evidence="11">
    <location>
        <begin position="44"/>
        <end position="299"/>
    </location>
</feature>
<dbReference type="InterPro" id="IPR017452">
    <property type="entry name" value="GPCR_Rhodpsn_7TM"/>
</dbReference>
<feature type="transmembrane region" description="Helical" evidence="10">
    <location>
        <begin position="286"/>
        <end position="306"/>
    </location>
</feature>
<evidence type="ECO:0000256" key="5">
    <source>
        <dbReference type="ARBA" id="ARBA00023040"/>
    </source>
</evidence>
<evidence type="ECO:0000256" key="3">
    <source>
        <dbReference type="ARBA" id="ARBA00022692"/>
    </source>
</evidence>